<dbReference type="InterPro" id="IPR036264">
    <property type="entry name" value="Bact_exopeptidase_dim_dom"/>
</dbReference>
<evidence type="ECO:0000313" key="5">
    <source>
        <dbReference type="Proteomes" id="UP001571476"/>
    </source>
</evidence>
<keyword evidence="2" id="KW-0378">Hydrolase</keyword>
<feature type="domain" description="Peptidase M20 dimerisation" evidence="3">
    <location>
        <begin position="192"/>
        <end position="289"/>
    </location>
</feature>
<dbReference type="Gene3D" id="3.40.630.10">
    <property type="entry name" value="Zn peptidases"/>
    <property type="match status" value="1"/>
</dbReference>
<dbReference type="InterPro" id="IPR050072">
    <property type="entry name" value="Peptidase_M20A"/>
</dbReference>
<proteinExistence type="predicted"/>
<dbReference type="InterPro" id="IPR011650">
    <property type="entry name" value="Peptidase_M20_dimer"/>
</dbReference>
<evidence type="ECO:0000259" key="3">
    <source>
        <dbReference type="Pfam" id="PF07687"/>
    </source>
</evidence>
<evidence type="ECO:0000313" key="4">
    <source>
        <dbReference type="EMBL" id="MFA3842250.1"/>
    </source>
</evidence>
<organism evidence="4 5">
    <name type="scientific">Streptomyces aureus</name>
    <dbReference type="NCBI Taxonomy" id="193461"/>
    <lineage>
        <taxon>Bacteria</taxon>
        <taxon>Bacillati</taxon>
        <taxon>Actinomycetota</taxon>
        <taxon>Actinomycetes</taxon>
        <taxon>Kitasatosporales</taxon>
        <taxon>Streptomycetaceae</taxon>
        <taxon>Streptomyces</taxon>
    </lineage>
</organism>
<dbReference type="EMBL" id="JBGOSP010000035">
    <property type="protein sequence ID" value="MFA3842250.1"/>
    <property type="molecule type" value="Genomic_DNA"/>
</dbReference>
<dbReference type="PIRSF" id="PIRSF037238">
    <property type="entry name" value="Carboxypeptidase_G2"/>
    <property type="match status" value="1"/>
</dbReference>
<dbReference type="SUPFAM" id="SSF55031">
    <property type="entry name" value="Bacterial exopeptidase dimerisation domain"/>
    <property type="match status" value="1"/>
</dbReference>
<dbReference type="RefSeq" id="WP_372566281.1">
    <property type="nucleotide sequence ID" value="NZ_JBGOSP010000035.1"/>
</dbReference>
<keyword evidence="1" id="KW-0479">Metal-binding</keyword>
<dbReference type="InterPro" id="IPR002933">
    <property type="entry name" value="Peptidase_M20"/>
</dbReference>
<protein>
    <submittedName>
        <fullName evidence="4">M20/M25/M40 family metallo-hydrolase</fullName>
    </submittedName>
</protein>
<sequence>MPAPHALDPRDLLHRLTAETPSMIADLERLVAAESPSADGDALSACRDVLAEIGTRLLGTAPSVLPDDPTDGRPGGLLWRLGPADARPVLLVGHFDTVWPRNTLQRRPFRVDGARATGPGVFDMKAGLIQGLYGVARLREMSGEDPAVAFLVTADEEIGSPAGGRVVTEWARKSRAALVLEGAADDGALKHARKGWSFYDIRVEGVAAHAGLEPGKGRNALTDLARIVVALESLAADDDRITVTPTMAHAGTTQNTVPDRAYVTVDVRVPDVVAQKEIDAELRRLVAETAQLPYEITGGPNRPPLEEASATDLLETARICADDLGLDWPGSAAVGGISDGNLCAAAGTPTLDGLGAVGGGPHAEHEWVDVSCMAERAALVGRMVGSLPEE</sequence>
<evidence type="ECO:0000256" key="2">
    <source>
        <dbReference type="ARBA" id="ARBA00022801"/>
    </source>
</evidence>
<comment type="caution">
    <text evidence="4">The sequence shown here is derived from an EMBL/GenBank/DDBJ whole genome shotgun (WGS) entry which is preliminary data.</text>
</comment>
<dbReference type="Pfam" id="PF07687">
    <property type="entry name" value="M20_dimer"/>
    <property type="match status" value="1"/>
</dbReference>
<dbReference type="Gene3D" id="3.30.70.360">
    <property type="match status" value="1"/>
</dbReference>
<dbReference type="Proteomes" id="UP001571476">
    <property type="component" value="Unassembled WGS sequence"/>
</dbReference>
<dbReference type="InterPro" id="IPR017150">
    <property type="entry name" value="Pept_M20_glutamate_carboxypep"/>
</dbReference>
<keyword evidence="5" id="KW-1185">Reference proteome</keyword>
<accession>A0ABV4SVB2</accession>
<reference evidence="4 5" key="1">
    <citation type="submission" date="2024-08" db="EMBL/GenBank/DDBJ databases">
        <title>Genome sequence of Streptomyces aureus CACIA-1.46HGO.</title>
        <authorList>
            <person name="Evangelista-Martinez Z."/>
        </authorList>
    </citation>
    <scope>NUCLEOTIDE SEQUENCE [LARGE SCALE GENOMIC DNA]</scope>
    <source>
        <strain evidence="4 5">CACIA-1.46HGO</strain>
    </source>
</reference>
<evidence type="ECO:0000256" key="1">
    <source>
        <dbReference type="ARBA" id="ARBA00022723"/>
    </source>
</evidence>
<name>A0ABV4SVB2_9ACTN</name>
<dbReference type="PANTHER" id="PTHR43808">
    <property type="entry name" value="ACETYLORNITHINE DEACETYLASE"/>
    <property type="match status" value="1"/>
</dbReference>
<dbReference type="SUPFAM" id="SSF53187">
    <property type="entry name" value="Zn-dependent exopeptidases"/>
    <property type="match status" value="1"/>
</dbReference>
<dbReference type="PANTHER" id="PTHR43808:SF9">
    <property type="entry name" value="BLL0789 PROTEIN"/>
    <property type="match status" value="1"/>
</dbReference>
<dbReference type="Pfam" id="PF01546">
    <property type="entry name" value="Peptidase_M20"/>
    <property type="match status" value="1"/>
</dbReference>
<gene>
    <name evidence="4" type="ORF">ACEG43_39705</name>
</gene>